<proteinExistence type="inferred from homology"/>
<evidence type="ECO:0000256" key="5">
    <source>
        <dbReference type="ARBA" id="ARBA00022840"/>
    </source>
</evidence>
<dbReference type="SMART" id="SM00490">
    <property type="entry name" value="HELICc"/>
    <property type="match status" value="1"/>
</dbReference>
<dbReference type="EC" id="5.6.2.4" evidence="7"/>
<dbReference type="AlphaFoldDB" id="A0A6A6UVN6"/>
<dbReference type="PROSITE" id="PS51192">
    <property type="entry name" value="HELICASE_ATP_BIND_1"/>
    <property type="match status" value="1"/>
</dbReference>
<sequence length="670" mass="74886">MVELATSHNAPLRRRRSSLSDGNDGLTSPSKRRRALDGDGDGIVAKSHCPDSQVGRIDASEEQGGSKGPEDFDDSIESRMSLARDILQAYFDFDDFKSEQESVIKTLLSGENSLAILPTNAGKSLCYQLPALCFEELDKKYGGNKEGKHGITLVISPLISLMSDQVARAPEEEYRRRRDQHFQVGRRGKLKILFCAPEKFMSKPFVQAISAVPGGVRLLAVDEAHCISEWGYSFRPEYLRVSQFSRGIKAQQVVCLTATATEQVAEDIATSFNIKPAGIFKQSLYRPNLILDAKATTNDYTKLGHVENFLRTHPGQTVIFVQFKSTTVDLPREIRSRLGDFVATEGYSGGLNMKKRKEVEERFMNGEIRVLVATLAYGMGIDKKDIRNVIHYNAARNLEEYSQQIGRAGRDGLPSKCLLLYDDRDIATHKKYATTAIPAQGVIEICLKHFFNGANQPEIGVGDTFEVDHAKVMKACRLDDEIVQIIYAICEKKFQLFELRSKQEREVRLRLPMTRGASTLNDLKKYAQSDTSATGKALNFVISQSQGPTIPIHIIDLATKSGLEHDALVAKVIDYFHEGLIAWPEFEVVYTVKLLQPAPTAVEQLKLSRQLFDDLDRNGPLSRERIKKLDALFQGHECFAAALTRYFGMGLPNGLTQCDQCTWCTTRKAL</sequence>
<keyword evidence="5" id="KW-0067">ATP-binding</keyword>
<feature type="region of interest" description="Disordered" evidence="8">
    <location>
        <begin position="1"/>
        <end position="74"/>
    </location>
</feature>
<dbReference type="InterPro" id="IPR011545">
    <property type="entry name" value="DEAD/DEAH_box_helicase_dom"/>
</dbReference>
<evidence type="ECO:0000256" key="2">
    <source>
        <dbReference type="ARBA" id="ARBA00022741"/>
    </source>
</evidence>
<dbReference type="EMBL" id="MU004230">
    <property type="protein sequence ID" value="KAF2675034.1"/>
    <property type="molecule type" value="Genomic_DNA"/>
</dbReference>
<dbReference type="GO" id="GO:0005634">
    <property type="term" value="C:nucleus"/>
    <property type="evidence" value="ECO:0007669"/>
    <property type="project" value="TreeGrafter"/>
</dbReference>
<dbReference type="InterPro" id="IPR027417">
    <property type="entry name" value="P-loop_NTPase"/>
</dbReference>
<dbReference type="Gene3D" id="3.40.50.300">
    <property type="entry name" value="P-loop containing nucleotide triphosphate hydrolases"/>
    <property type="match status" value="2"/>
</dbReference>
<dbReference type="PROSITE" id="PS51194">
    <property type="entry name" value="HELICASE_CTER"/>
    <property type="match status" value="1"/>
</dbReference>
<dbReference type="Proteomes" id="UP000799302">
    <property type="component" value="Unassembled WGS sequence"/>
</dbReference>
<dbReference type="CDD" id="cd17920">
    <property type="entry name" value="DEXHc_RecQ"/>
    <property type="match status" value="1"/>
</dbReference>
<feature type="domain" description="Helicase ATP-binding" evidence="9">
    <location>
        <begin position="104"/>
        <end position="278"/>
    </location>
</feature>
<evidence type="ECO:0000256" key="3">
    <source>
        <dbReference type="ARBA" id="ARBA00022801"/>
    </source>
</evidence>
<evidence type="ECO:0000259" key="10">
    <source>
        <dbReference type="PROSITE" id="PS51194"/>
    </source>
</evidence>
<dbReference type="NCBIfam" id="TIGR00614">
    <property type="entry name" value="recQ_fam"/>
    <property type="match status" value="1"/>
</dbReference>
<organism evidence="11 12">
    <name type="scientific">Microthyrium microscopicum</name>
    <dbReference type="NCBI Taxonomy" id="703497"/>
    <lineage>
        <taxon>Eukaryota</taxon>
        <taxon>Fungi</taxon>
        <taxon>Dikarya</taxon>
        <taxon>Ascomycota</taxon>
        <taxon>Pezizomycotina</taxon>
        <taxon>Dothideomycetes</taxon>
        <taxon>Dothideomycetes incertae sedis</taxon>
        <taxon>Microthyriales</taxon>
        <taxon>Microthyriaceae</taxon>
        <taxon>Microthyrium</taxon>
    </lineage>
</organism>
<evidence type="ECO:0000256" key="1">
    <source>
        <dbReference type="ARBA" id="ARBA00005446"/>
    </source>
</evidence>
<evidence type="ECO:0000313" key="12">
    <source>
        <dbReference type="Proteomes" id="UP000799302"/>
    </source>
</evidence>
<gene>
    <name evidence="11" type="ORF">BT63DRAFT_450020</name>
</gene>
<dbReference type="InterPro" id="IPR004589">
    <property type="entry name" value="DNA_helicase_ATP-dep_RecQ"/>
</dbReference>
<keyword evidence="3" id="KW-0378">Hydrolase</keyword>
<dbReference type="InterPro" id="IPR014001">
    <property type="entry name" value="Helicase_ATP-bd"/>
</dbReference>
<dbReference type="InterPro" id="IPR001650">
    <property type="entry name" value="Helicase_C-like"/>
</dbReference>
<reference evidence="11" key="1">
    <citation type="journal article" date="2020" name="Stud. Mycol.">
        <title>101 Dothideomycetes genomes: a test case for predicting lifestyles and emergence of pathogens.</title>
        <authorList>
            <person name="Haridas S."/>
            <person name="Albert R."/>
            <person name="Binder M."/>
            <person name="Bloem J."/>
            <person name="Labutti K."/>
            <person name="Salamov A."/>
            <person name="Andreopoulos B."/>
            <person name="Baker S."/>
            <person name="Barry K."/>
            <person name="Bills G."/>
            <person name="Bluhm B."/>
            <person name="Cannon C."/>
            <person name="Castanera R."/>
            <person name="Culley D."/>
            <person name="Daum C."/>
            <person name="Ezra D."/>
            <person name="Gonzalez J."/>
            <person name="Henrissat B."/>
            <person name="Kuo A."/>
            <person name="Liang C."/>
            <person name="Lipzen A."/>
            <person name="Lutzoni F."/>
            <person name="Magnuson J."/>
            <person name="Mondo S."/>
            <person name="Nolan M."/>
            <person name="Ohm R."/>
            <person name="Pangilinan J."/>
            <person name="Park H.-J."/>
            <person name="Ramirez L."/>
            <person name="Alfaro M."/>
            <person name="Sun H."/>
            <person name="Tritt A."/>
            <person name="Yoshinaga Y."/>
            <person name="Zwiers L.-H."/>
            <person name="Turgeon B."/>
            <person name="Goodwin S."/>
            <person name="Spatafora J."/>
            <person name="Crous P."/>
            <person name="Grigoriev I."/>
        </authorList>
    </citation>
    <scope>NUCLEOTIDE SEQUENCE</scope>
    <source>
        <strain evidence="11">CBS 115976</strain>
    </source>
</reference>
<feature type="compositionally biased region" description="Polar residues" evidence="8">
    <location>
        <begin position="19"/>
        <end position="29"/>
    </location>
</feature>
<dbReference type="Pfam" id="PF00271">
    <property type="entry name" value="Helicase_C"/>
    <property type="match status" value="1"/>
</dbReference>
<comment type="similarity">
    <text evidence="1">Belongs to the helicase family. RecQ subfamily.</text>
</comment>
<evidence type="ECO:0000256" key="6">
    <source>
        <dbReference type="ARBA" id="ARBA00034617"/>
    </source>
</evidence>
<keyword evidence="4 11" id="KW-0347">Helicase</keyword>
<keyword evidence="2" id="KW-0547">Nucleotide-binding</keyword>
<dbReference type="SMART" id="SM00487">
    <property type="entry name" value="DEXDc"/>
    <property type="match status" value="1"/>
</dbReference>
<evidence type="ECO:0000313" key="11">
    <source>
        <dbReference type="EMBL" id="KAF2675034.1"/>
    </source>
</evidence>
<keyword evidence="12" id="KW-1185">Reference proteome</keyword>
<dbReference type="GO" id="GO:0009378">
    <property type="term" value="F:four-way junction helicase activity"/>
    <property type="evidence" value="ECO:0007669"/>
    <property type="project" value="TreeGrafter"/>
</dbReference>
<name>A0A6A6UVN6_9PEZI</name>
<feature type="domain" description="Helicase C-terminal" evidence="10">
    <location>
        <begin position="305"/>
        <end position="451"/>
    </location>
</feature>
<evidence type="ECO:0000256" key="7">
    <source>
        <dbReference type="ARBA" id="ARBA00034808"/>
    </source>
</evidence>
<dbReference type="PANTHER" id="PTHR13710">
    <property type="entry name" value="DNA HELICASE RECQ FAMILY MEMBER"/>
    <property type="match status" value="1"/>
</dbReference>
<dbReference type="Pfam" id="PF00270">
    <property type="entry name" value="DEAD"/>
    <property type="match status" value="1"/>
</dbReference>
<dbReference type="GO" id="GO:0003676">
    <property type="term" value="F:nucleic acid binding"/>
    <property type="evidence" value="ECO:0007669"/>
    <property type="project" value="InterPro"/>
</dbReference>
<dbReference type="GO" id="GO:0016787">
    <property type="term" value="F:hydrolase activity"/>
    <property type="evidence" value="ECO:0007669"/>
    <property type="project" value="UniProtKB-KW"/>
</dbReference>
<dbReference type="SUPFAM" id="SSF52540">
    <property type="entry name" value="P-loop containing nucleoside triphosphate hydrolases"/>
    <property type="match status" value="1"/>
</dbReference>
<dbReference type="PANTHER" id="PTHR13710:SF120">
    <property type="entry name" value="BIFUNCTIONAL 3'-5' EXONUCLEASE_ATP-DEPENDENT HELICASE WRN"/>
    <property type="match status" value="1"/>
</dbReference>
<dbReference type="GO" id="GO:0043138">
    <property type="term" value="F:3'-5' DNA helicase activity"/>
    <property type="evidence" value="ECO:0007669"/>
    <property type="project" value="UniProtKB-EC"/>
</dbReference>
<protein>
    <recommendedName>
        <fullName evidence="7">DNA 3'-5' helicase</fullName>
        <ecNumber evidence="7">5.6.2.4</ecNumber>
    </recommendedName>
</protein>
<comment type="catalytic activity">
    <reaction evidence="6">
        <text>Couples ATP hydrolysis with the unwinding of duplex DNA by translocating in the 3'-5' direction.</text>
        <dbReference type="EC" id="5.6.2.4"/>
    </reaction>
</comment>
<evidence type="ECO:0000256" key="8">
    <source>
        <dbReference type="SAM" id="MobiDB-lite"/>
    </source>
</evidence>
<dbReference type="OrthoDB" id="10261556at2759"/>
<dbReference type="GO" id="GO:0005524">
    <property type="term" value="F:ATP binding"/>
    <property type="evidence" value="ECO:0007669"/>
    <property type="project" value="UniProtKB-KW"/>
</dbReference>
<evidence type="ECO:0000256" key="4">
    <source>
        <dbReference type="ARBA" id="ARBA00022806"/>
    </source>
</evidence>
<accession>A0A6A6UVN6</accession>
<dbReference type="GO" id="GO:0000724">
    <property type="term" value="P:double-strand break repair via homologous recombination"/>
    <property type="evidence" value="ECO:0007669"/>
    <property type="project" value="TreeGrafter"/>
</dbReference>
<dbReference type="GO" id="GO:0005737">
    <property type="term" value="C:cytoplasm"/>
    <property type="evidence" value="ECO:0007669"/>
    <property type="project" value="TreeGrafter"/>
</dbReference>
<dbReference type="GO" id="GO:0005694">
    <property type="term" value="C:chromosome"/>
    <property type="evidence" value="ECO:0007669"/>
    <property type="project" value="TreeGrafter"/>
</dbReference>
<evidence type="ECO:0000259" key="9">
    <source>
        <dbReference type="PROSITE" id="PS51192"/>
    </source>
</evidence>